<dbReference type="OrthoDB" id="10602754at2759"/>
<accession>A0A087H9H8</accession>
<dbReference type="PANTHER" id="PTHR48449:SF1">
    <property type="entry name" value="DUF1985 DOMAIN-CONTAINING PROTEIN"/>
    <property type="match status" value="1"/>
</dbReference>
<evidence type="ECO:0000256" key="1">
    <source>
        <dbReference type="SAM" id="MobiDB-lite"/>
    </source>
</evidence>
<proteinExistence type="predicted"/>
<feature type="region of interest" description="Disordered" evidence="1">
    <location>
        <begin position="390"/>
        <end position="431"/>
    </location>
</feature>
<feature type="region of interest" description="Disordered" evidence="1">
    <location>
        <begin position="339"/>
        <end position="359"/>
    </location>
</feature>
<evidence type="ECO:0000313" key="2">
    <source>
        <dbReference type="EMBL" id="KFK38780.1"/>
    </source>
</evidence>
<protein>
    <recommendedName>
        <fullName evidence="4">DUF1985 domain-containing protein</fullName>
    </recommendedName>
</protein>
<feature type="compositionally biased region" description="Basic residues" evidence="1">
    <location>
        <begin position="397"/>
        <end position="407"/>
    </location>
</feature>
<dbReference type="AlphaFoldDB" id="A0A087H9H8"/>
<gene>
    <name evidence="2" type="ordered locus">AALP_Aa3g159300</name>
</gene>
<feature type="compositionally biased region" description="Low complexity" evidence="1">
    <location>
        <begin position="408"/>
        <end position="422"/>
    </location>
</feature>
<organism evidence="2 3">
    <name type="scientific">Arabis alpina</name>
    <name type="common">Alpine rock-cress</name>
    <dbReference type="NCBI Taxonomy" id="50452"/>
    <lineage>
        <taxon>Eukaryota</taxon>
        <taxon>Viridiplantae</taxon>
        <taxon>Streptophyta</taxon>
        <taxon>Embryophyta</taxon>
        <taxon>Tracheophyta</taxon>
        <taxon>Spermatophyta</taxon>
        <taxon>Magnoliopsida</taxon>
        <taxon>eudicotyledons</taxon>
        <taxon>Gunneridae</taxon>
        <taxon>Pentapetalae</taxon>
        <taxon>rosids</taxon>
        <taxon>malvids</taxon>
        <taxon>Brassicales</taxon>
        <taxon>Brassicaceae</taxon>
        <taxon>Arabideae</taxon>
        <taxon>Arabis</taxon>
    </lineage>
</organism>
<sequence length="579" mass="64043">MLLLPTSNDGKLDSSHVRMIRDLDLFLEHPWGRDCFDFTMKSIKMRKQAGMCQSTMAIQGFVHGLQLVAMSCIPELLSFATTVTNKRKKETCISAESDDESDFEGAEKPLKFSMSLVKKLDTERPVNVSYTLHATDLEGADLSWSTETADENVLYMLDLLQKNQIFSNDSWSGGVDAADVPPEKEVNAKGKKGKEKCVAAAVPPFIKDKVKRKNKTDIGQTSDSSATLTVADVQDVVDKSSGFDAKFSRLLEVQDLALKAGMKHMSDKIYCLSNQIDVIKLQQIADKELMSSHRVDAGVQKVTVKLPQTENLQAQGHLNKDVMDVVNEILDKAETSNETPLTDGALAQPINTDNAQPIDKISDSIKPPTFSLGLTQDLIPAAVEANTHTSDSLIRNLKTKQRTKRKLPTTTEPPTKQQKKTTAISPRHDPVPTVDDAAFQMLLKVVKTKSAFKIGNDASVSRGPFKELWEQTKRLSDLVMDKLIVLLQEPSLPFLIRRCATNNEMKTDAKTPFDFNCYEGSWEIKPKGAHGIATVLLLELHASSTLTLTSKLDQECVKNAGKNYGITLYEKFNSPLQVG</sequence>
<evidence type="ECO:0000313" key="3">
    <source>
        <dbReference type="Proteomes" id="UP000029120"/>
    </source>
</evidence>
<keyword evidence="3" id="KW-1185">Reference proteome</keyword>
<reference evidence="3" key="1">
    <citation type="journal article" date="2015" name="Nat. Plants">
        <title>Genome expansion of Arabis alpina linked with retrotransposition and reduced symmetric DNA methylation.</title>
        <authorList>
            <person name="Willing E.M."/>
            <person name="Rawat V."/>
            <person name="Mandakova T."/>
            <person name="Maumus F."/>
            <person name="James G.V."/>
            <person name="Nordstroem K.J."/>
            <person name="Becker C."/>
            <person name="Warthmann N."/>
            <person name="Chica C."/>
            <person name="Szarzynska B."/>
            <person name="Zytnicki M."/>
            <person name="Albani M.C."/>
            <person name="Kiefer C."/>
            <person name="Bergonzi S."/>
            <person name="Castaings L."/>
            <person name="Mateos J.L."/>
            <person name="Berns M.C."/>
            <person name="Bujdoso N."/>
            <person name="Piofczyk T."/>
            <person name="de Lorenzo L."/>
            <person name="Barrero-Sicilia C."/>
            <person name="Mateos I."/>
            <person name="Piednoel M."/>
            <person name="Hagmann J."/>
            <person name="Chen-Min-Tao R."/>
            <person name="Iglesias-Fernandez R."/>
            <person name="Schuster S.C."/>
            <person name="Alonso-Blanco C."/>
            <person name="Roudier F."/>
            <person name="Carbonero P."/>
            <person name="Paz-Ares J."/>
            <person name="Davis S.J."/>
            <person name="Pecinka A."/>
            <person name="Quesneville H."/>
            <person name="Colot V."/>
            <person name="Lysak M.A."/>
            <person name="Weigel D."/>
            <person name="Coupland G."/>
            <person name="Schneeberger K."/>
        </authorList>
    </citation>
    <scope>NUCLEOTIDE SEQUENCE [LARGE SCALE GENOMIC DNA]</scope>
    <source>
        <strain evidence="3">cv. Pajares</strain>
    </source>
</reference>
<dbReference type="Proteomes" id="UP000029120">
    <property type="component" value="Chromosome 3"/>
</dbReference>
<dbReference type="PANTHER" id="PTHR48449">
    <property type="entry name" value="DUF1985 DOMAIN-CONTAINING PROTEIN"/>
    <property type="match status" value="1"/>
</dbReference>
<name>A0A087H9H8_ARAAL</name>
<dbReference type="EMBL" id="CM002871">
    <property type="protein sequence ID" value="KFK38780.1"/>
    <property type="molecule type" value="Genomic_DNA"/>
</dbReference>
<evidence type="ECO:0008006" key="4">
    <source>
        <dbReference type="Google" id="ProtNLM"/>
    </source>
</evidence>
<dbReference type="Gramene" id="KFK38780">
    <property type="protein sequence ID" value="KFK38780"/>
    <property type="gene ID" value="AALP_AA3G159300"/>
</dbReference>